<keyword evidence="9" id="KW-1185">Reference proteome</keyword>
<dbReference type="PROSITE" id="PS50089">
    <property type="entry name" value="ZF_RING_2"/>
    <property type="match status" value="1"/>
</dbReference>
<accession>A0A9P8W5L9</accession>
<dbReference type="InterPro" id="IPR004331">
    <property type="entry name" value="SPX_dom"/>
</dbReference>
<evidence type="ECO:0000259" key="6">
    <source>
        <dbReference type="PROSITE" id="PS50089"/>
    </source>
</evidence>
<dbReference type="Gene3D" id="3.30.40.10">
    <property type="entry name" value="Zinc/RING finger domain, C3HC4 (zinc finger)"/>
    <property type="match status" value="1"/>
</dbReference>
<dbReference type="Pfam" id="PF03105">
    <property type="entry name" value="SPX"/>
    <property type="match status" value="1"/>
</dbReference>
<evidence type="ECO:0000313" key="9">
    <source>
        <dbReference type="Proteomes" id="UP000777438"/>
    </source>
</evidence>
<dbReference type="Pfam" id="PF00097">
    <property type="entry name" value="zf-C3HC4"/>
    <property type="match status" value="1"/>
</dbReference>
<dbReference type="SUPFAM" id="SSF57850">
    <property type="entry name" value="RING/U-box"/>
    <property type="match status" value="1"/>
</dbReference>
<keyword evidence="3" id="KW-0862">Zinc</keyword>
<feature type="domain" description="RING-type" evidence="6">
    <location>
        <begin position="388"/>
        <end position="427"/>
    </location>
</feature>
<dbReference type="InterPro" id="IPR017907">
    <property type="entry name" value="Znf_RING_CS"/>
</dbReference>
<dbReference type="OrthoDB" id="5588846at2759"/>
<comment type="caution">
    <text evidence="8">The sequence shown here is derived from an EMBL/GenBank/DDBJ whole genome shotgun (WGS) entry which is preliminary data.</text>
</comment>
<evidence type="ECO:0000256" key="3">
    <source>
        <dbReference type="ARBA" id="ARBA00022833"/>
    </source>
</evidence>
<dbReference type="InterPro" id="IPR001841">
    <property type="entry name" value="Znf_RING"/>
</dbReference>
<protein>
    <submittedName>
        <fullName evidence="8">RING-14 protein</fullName>
    </submittedName>
</protein>
<dbReference type="SMART" id="SM00184">
    <property type="entry name" value="RING"/>
    <property type="match status" value="1"/>
</dbReference>
<evidence type="ECO:0000313" key="8">
    <source>
        <dbReference type="EMBL" id="KAH6890992.1"/>
    </source>
</evidence>
<feature type="domain" description="SPX" evidence="7">
    <location>
        <begin position="1"/>
        <end position="352"/>
    </location>
</feature>
<proteinExistence type="predicted"/>
<feature type="compositionally biased region" description="Basic and acidic residues" evidence="5">
    <location>
        <begin position="155"/>
        <end position="164"/>
    </location>
</feature>
<dbReference type="InterPro" id="IPR013083">
    <property type="entry name" value="Znf_RING/FYVE/PHD"/>
</dbReference>
<gene>
    <name evidence="8" type="ORF">B0T10DRAFT_298966</name>
</gene>
<dbReference type="GO" id="GO:0008270">
    <property type="term" value="F:zinc ion binding"/>
    <property type="evidence" value="ECO:0007669"/>
    <property type="project" value="UniProtKB-KW"/>
</dbReference>
<evidence type="ECO:0000256" key="2">
    <source>
        <dbReference type="ARBA" id="ARBA00022771"/>
    </source>
</evidence>
<dbReference type="PANTHER" id="PTHR23327:SF51">
    <property type="entry name" value="TRANSCRIPTIONAL REGULATOR OF YEAST FORM ADHERENCE 3"/>
    <property type="match status" value="1"/>
</dbReference>
<organism evidence="8 9">
    <name type="scientific">Thelonectria olida</name>
    <dbReference type="NCBI Taxonomy" id="1576542"/>
    <lineage>
        <taxon>Eukaryota</taxon>
        <taxon>Fungi</taxon>
        <taxon>Dikarya</taxon>
        <taxon>Ascomycota</taxon>
        <taxon>Pezizomycotina</taxon>
        <taxon>Sordariomycetes</taxon>
        <taxon>Hypocreomycetidae</taxon>
        <taxon>Hypocreales</taxon>
        <taxon>Nectriaceae</taxon>
        <taxon>Thelonectria</taxon>
    </lineage>
</organism>
<dbReference type="EMBL" id="JAGPYM010000008">
    <property type="protein sequence ID" value="KAH6890992.1"/>
    <property type="molecule type" value="Genomic_DNA"/>
</dbReference>
<dbReference type="PROSITE" id="PS51382">
    <property type="entry name" value="SPX"/>
    <property type="match status" value="1"/>
</dbReference>
<feature type="region of interest" description="Disordered" evidence="5">
    <location>
        <begin position="149"/>
        <end position="172"/>
    </location>
</feature>
<evidence type="ECO:0000256" key="1">
    <source>
        <dbReference type="ARBA" id="ARBA00022723"/>
    </source>
</evidence>
<evidence type="ECO:0000256" key="4">
    <source>
        <dbReference type="PROSITE-ProRule" id="PRU00175"/>
    </source>
</evidence>
<keyword evidence="1" id="KW-0479">Metal-binding</keyword>
<sequence length="483" mass="54569">MKFAHGFKESLATQDFPPHWVNHAIPYSQLKKCLKKIQRELCDLGLDAETLRSLLDPNNDSPVALQYKLNAASDSNLLRPKLTVNVHLRNGVPIDASLSSSSKEFLNKIASSVSQDRWKSNPELAAEKGVTTPPDSEPAQLLAQPIAPSEVTSKSTDEVQEHQPSEGITETMSELAALDTPTDDTFETIEVPLVFDGEFFDILQGDVNNLDVLQAEEEEKMKAEIVDLGKEVAQVAKPSRFSKSDLTRWRNIFELYLDAEVFFATHENDHGSRSSQVALKKLTWFQDQVASRGLANEFKLPESRAAFTRFMSLNASLLKNLQFQELNKLAVTKILKKFDKRTSFGISKAFPTAVHSNKLLAGDISRDVCAQMSKELVSVVPQLNDYLCPVCFSLAYLPVRLDCQHIFCIRCIIKIQRRKEKHCPLCRSDVVMKASTEHLDYELTKYLKKYFPKEVKEKQRANEIERGIEDYGPGYVHRECAIM</sequence>
<dbReference type="InterPro" id="IPR018957">
    <property type="entry name" value="Znf_C3HC4_RING-type"/>
</dbReference>
<dbReference type="Proteomes" id="UP000777438">
    <property type="component" value="Unassembled WGS sequence"/>
</dbReference>
<name>A0A9P8W5L9_9HYPO</name>
<dbReference type="PROSITE" id="PS00518">
    <property type="entry name" value="ZF_RING_1"/>
    <property type="match status" value="1"/>
</dbReference>
<evidence type="ECO:0000259" key="7">
    <source>
        <dbReference type="PROSITE" id="PS51382"/>
    </source>
</evidence>
<keyword evidence="2 4" id="KW-0863">Zinc-finger</keyword>
<reference evidence="8 9" key="1">
    <citation type="journal article" date="2021" name="Nat. Commun.">
        <title>Genetic determinants of endophytism in the Arabidopsis root mycobiome.</title>
        <authorList>
            <person name="Mesny F."/>
            <person name="Miyauchi S."/>
            <person name="Thiergart T."/>
            <person name="Pickel B."/>
            <person name="Atanasova L."/>
            <person name="Karlsson M."/>
            <person name="Huettel B."/>
            <person name="Barry K.W."/>
            <person name="Haridas S."/>
            <person name="Chen C."/>
            <person name="Bauer D."/>
            <person name="Andreopoulos W."/>
            <person name="Pangilinan J."/>
            <person name="LaButti K."/>
            <person name="Riley R."/>
            <person name="Lipzen A."/>
            <person name="Clum A."/>
            <person name="Drula E."/>
            <person name="Henrissat B."/>
            <person name="Kohler A."/>
            <person name="Grigoriev I.V."/>
            <person name="Martin F.M."/>
            <person name="Hacquard S."/>
        </authorList>
    </citation>
    <scope>NUCLEOTIDE SEQUENCE [LARGE SCALE GENOMIC DNA]</scope>
    <source>
        <strain evidence="8 9">MPI-CAGE-CH-0241</strain>
    </source>
</reference>
<dbReference type="AlphaFoldDB" id="A0A9P8W5L9"/>
<dbReference type="PANTHER" id="PTHR23327">
    <property type="entry name" value="RING FINGER PROTEIN 127"/>
    <property type="match status" value="1"/>
</dbReference>
<evidence type="ECO:0000256" key="5">
    <source>
        <dbReference type="SAM" id="MobiDB-lite"/>
    </source>
</evidence>